<sequence length="337" mass="38507">MSKKKYQVFLSSTYSDLQTVRDSITRALYELDCIPVGMEAFPAADEEQFEFIKKLIDQTDYYVLVIGARYGSIAPDGMSYTEKEYRYAMEIGVPVLAFVHSSPDTLPKEVSDIRDPKKAEEFYRFRNDVTAARMVKMWDSDQTLPASVVLALNRAFSTSPRQGWIRSPSVDTEKTLEKLVELQEELTSAREELKLFKAMDGQLKDIAGLDAEVTCFVEAWKRDNNSSTVRDGVKEFHVRLEDVFRDVGPNMIESLNQDAFSNMVALFVSKGQRKWNSVEYKFSLTRETLNLLRIQYEALGLIKVFRSKTVGGKTANFWQLTKTGSTEVRRLNVIKAN</sequence>
<dbReference type="Pfam" id="PF13271">
    <property type="entry name" value="DUF4062"/>
    <property type="match status" value="1"/>
</dbReference>
<organism evidence="3 4">
    <name type="scientific">Ruegeria atlantica</name>
    <dbReference type="NCBI Taxonomy" id="81569"/>
    <lineage>
        <taxon>Bacteria</taxon>
        <taxon>Pseudomonadati</taxon>
        <taxon>Pseudomonadota</taxon>
        <taxon>Alphaproteobacteria</taxon>
        <taxon>Rhodobacterales</taxon>
        <taxon>Roseobacteraceae</taxon>
        <taxon>Ruegeria</taxon>
    </lineage>
</organism>
<proteinExistence type="predicted"/>
<evidence type="ECO:0000256" key="1">
    <source>
        <dbReference type="SAM" id="Coils"/>
    </source>
</evidence>
<feature type="domain" description="DUF4062" evidence="2">
    <location>
        <begin position="7"/>
        <end position="88"/>
    </location>
</feature>
<dbReference type="AlphaFoldDB" id="A0A0P1EDN5"/>
<protein>
    <recommendedName>
        <fullName evidence="2">DUF4062 domain-containing protein</fullName>
    </recommendedName>
</protein>
<evidence type="ECO:0000259" key="2">
    <source>
        <dbReference type="Pfam" id="PF13271"/>
    </source>
</evidence>
<dbReference type="InterPro" id="IPR025139">
    <property type="entry name" value="DUF4062"/>
</dbReference>
<evidence type="ECO:0000313" key="4">
    <source>
        <dbReference type="Proteomes" id="UP000050783"/>
    </source>
</evidence>
<feature type="coiled-coil region" evidence="1">
    <location>
        <begin position="172"/>
        <end position="199"/>
    </location>
</feature>
<dbReference type="OrthoDB" id="72299at2"/>
<dbReference type="EMBL" id="CYPU01000023">
    <property type="protein sequence ID" value="CUH47305.1"/>
    <property type="molecule type" value="Genomic_DNA"/>
</dbReference>
<reference evidence="3 4" key="1">
    <citation type="submission" date="2015-09" db="EMBL/GenBank/DDBJ databases">
        <authorList>
            <consortium name="Swine Surveillance"/>
        </authorList>
    </citation>
    <scope>NUCLEOTIDE SEQUENCE [LARGE SCALE GENOMIC DNA]</scope>
    <source>
        <strain evidence="3 4">CECT 4292</strain>
    </source>
</reference>
<dbReference type="RefSeq" id="WP_082637032.1">
    <property type="nucleotide sequence ID" value="NZ_CYPU01000023.1"/>
</dbReference>
<name>A0A0P1EDN5_9RHOB</name>
<dbReference type="Proteomes" id="UP000050783">
    <property type="component" value="Unassembled WGS sequence"/>
</dbReference>
<evidence type="ECO:0000313" key="3">
    <source>
        <dbReference type="EMBL" id="CUH47305.1"/>
    </source>
</evidence>
<keyword evidence="1" id="KW-0175">Coiled coil</keyword>
<gene>
    <name evidence="3" type="ORF">RUA4292_01473</name>
</gene>
<dbReference type="GeneID" id="55492725"/>
<accession>A0A0P1EDN5</accession>